<dbReference type="InterPro" id="IPR029069">
    <property type="entry name" value="HotDog_dom_sf"/>
</dbReference>
<dbReference type="GO" id="GO:0006633">
    <property type="term" value="P:fatty acid biosynthetic process"/>
    <property type="evidence" value="ECO:0007669"/>
    <property type="project" value="InterPro"/>
</dbReference>
<dbReference type="CDD" id="cd03449">
    <property type="entry name" value="R_hydratase"/>
    <property type="match status" value="1"/>
</dbReference>
<feature type="domain" description="MaoC-like" evidence="2">
    <location>
        <begin position="14"/>
        <end position="107"/>
    </location>
</feature>
<organism evidence="3 4">
    <name type="scientific">Anaerostipes rhamnosivorans</name>
    <dbReference type="NCBI Taxonomy" id="1229621"/>
    <lineage>
        <taxon>Bacteria</taxon>
        <taxon>Bacillati</taxon>
        <taxon>Bacillota</taxon>
        <taxon>Clostridia</taxon>
        <taxon>Lachnospirales</taxon>
        <taxon>Lachnospiraceae</taxon>
        <taxon>Anaerostipes</taxon>
    </lineage>
</organism>
<dbReference type="GO" id="GO:0005835">
    <property type="term" value="C:fatty acid synthase complex"/>
    <property type="evidence" value="ECO:0007669"/>
    <property type="project" value="InterPro"/>
</dbReference>
<dbReference type="GO" id="GO:0004312">
    <property type="term" value="F:fatty acid synthase activity"/>
    <property type="evidence" value="ECO:0007669"/>
    <property type="project" value="InterPro"/>
</dbReference>
<evidence type="ECO:0000259" key="2">
    <source>
        <dbReference type="Pfam" id="PF01575"/>
    </source>
</evidence>
<dbReference type="InterPro" id="IPR002539">
    <property type="entry name" value="MaoC-like_dom"/>
</dbReference>
<sequence length="134" mass="14907">MLRIGQEGFFYKYISEQDVELFAEVSGDKNPLHLDEEYAQTTRFRGRIVHGMIGAGIISAAIAGVLPGPGTIYLNQTLNFERPVRIGDRVTARVKVLKIEMKKTFNLATLETTCVNQDNEVVISGRALVIPPEE</sequence>
<dbReference type="FunFam" id="3.10.129.10:FF:000042">
    <property type="entry name" value="MaoC domain protein dehydratase"/>
    <property type="match status" value="1"/>
</dbReference>
<dbReference type="KEGG" id="arf:AR1Y2_2849"/>
<dbReference type="AlphaFoldDB" id="A0A4P8IJW7"/>
<keyword evidence="1" id="KW-0456">Lyase</keyword>
<reference evidence="3 4" key="1">
    <citation type="submission" date="2019-05" db="EMBL/GenBank/DDBJ databases">
        <title>Complete genome sequencing of Anaerostipes rhamnosivorans.</title>
        <authorList>
            <person name="Bui T.P.N."/>
            <person name="de Vos W.M."/>
        </authorList>
    </citation>
    <scope>NUCLEOTIDE SEQUENCE [LARGE SCALE GENOMIC DNA]</scope>
    <source>
        <strain evidence="3 4">1y2</strain>
    </source>
</reference>
<name>A0A4P8IJW7_9FIRM</name>
<accession>A0A4P8IJW7</accession>
<dbReference type="PRINTS" id="PR01483">
    <property type="entry name" value="FASYNTHASE"/>
</dbReference>
<dbReference type="PANTHER" id="PTHR43437">
    <property type="entry name" value="HYDROXYACYL-THIOESTER DEHYDRATASE TYPE 2, MITOCHONDRIAL-RELATED"/>
    <property type="match status" value="1"/>
</dbReference>
<dbReference type="Proteomes" id="UP000298653">
    <property type="component" value="Chromosome"/>
</dbReference>
<gene>
    <name evidence="3" type="ORF">AR1Y2_2849</name>
</gene>
<dbReference type="RefSeq" id="WP_137329557.1">
    <property type="nucleotide sequence ID" value="NZ_CP040058.1"/>
</dbReference>
<evidence type="ECO:0000313" key="4">
    <source>
        <dbReference type="Proteomes" id="UP000298653"/>
    </source>
</evidence>
<dbReference type="GO" id="GO:0019171">
    <property type="term" value="F:(3R)-hydroxyacyl-[acyl-carrier-protein] dehydratase activity"/>
    <property type="evidence" value="ECO:0007669"/>
    <property type="project" value="TreeGrafter"/>
</dbReference>
<dbReference type="Pfam" id="PF01575">
    <property type="entry name" value="MaoC_dehydratas"/>
    <property type="match status" value="1"/>
</dbReference>
<dbReference type="InterPro" id="IPR003965">
    <property type="entry name" value="Fatty_acid_synthase"/>
</dbReference>
<dbReference type="InterPro" id="IPR050965">
    <property type="entry name" value="UPF0336/Enoyl-CoA_hydratase"/>
</dbReference>
<protein>
    <submittedName>
        <fullName evidence="3">Enoyl-CoA hydratase, R-specific</fullName>
    </submittedName>
</protein>
<evidence type="ECO:0000313" key="3">
    <source>
        <dbReference type="EMBL" id="QCP36303.1"/>
    </source>
</evidence>
<dbReference type="PANTHER" id="PTHR43437:SF3">
    <property type="entry name" value="HYDROXYACYL-THIOESTER DEHYDRATASE TYPE 2, MITOCHONDRIAL"/>
    <property type="match status" value="1"/>
</dbReference>
<evidence type="ECO:0000256" key="1">
    <source>
        <dbReference type="ARBA" id="ARBA00023239"/>
    </source>
</evidence>
<proteinExistence type="predicted"/>
<dbReference type="Gene3D" id="3.10.129.10">
    <property type="entry name" value="Hotdog Thioesterase"/>
    <property type="match status" value="1"/>
</dbReference>
<dbReference type="SUPFAM" id="SSF54637">
    <property type="entry name" value="Thioesterase/thiol ester dehydrase-isomerase"/>
    <property type="match status" value="1"/>
</dbReference>
<dbReference type="OrthoDB" id="9801625at2"/>
<dbReference type="EMBL" id="CP040058">
    <property type="protein sequence ID" value="QCP36303.1"/>
    <property type="molecule type" value="Genomic_DNA"/>
</dbReference>
<keyword evidence="4" id="KW-1185">Reference proteome</keyword>